<dbReference type="OrthoDB" id="29755at2759"/>
<dbReference type="PANTHER" id="PTHR12040">
    <property type="entry name" value="ANTI-SILENCING PROTEIN 1"/>
    <property type="match status" value="1"/>
</dbReference>
<dbReference type="Proteomes" id="UP000037751">
    <property type="component" value="Unassembled WGS sequence"/>
</dbReference>
<feature type="compositionally biased region" description="Low complexity" evidence="8">
    <location>
        <begin position="189"/>
        <end position="200"/>
    </location>
</feature>
<evidence type="ECO:0000313" key="9">
    <source>
        <dbReference type="EMBL" id="KOS14521.1"/>
    </source>
</evidence>
<gene>
    <name evidence="9" type="ORF">Malapachy_1133</name>
</gene>
<evidence type="ECO:0000256" key="8">
    <source>
        <dbReference type="SAM" id="MobiDB-lite"/>
    </source>
</evidence>
<evidence type="ECO:0000256" key="7">
    <source>
        <dbReference type="ARBA" id="ARBA00032776"/>
    </source>
</evidence>
<feature type="region of interest" description="Disordered" evidence="8">
    <location>
        <begin position="154"/>
        <end position="206"/>
    </location>
</feature>
<dbReference type="RefSeq" id="XP_017992153.1">
    <property type="nucleotide sequence ID" value="XM_018135643.1"/>
</dbReference>
<evidence type="ECO:0000256" key="3">
    <source>
        <dbReference type="ARBA" id="ARBA00023015"/>
    </source>
</evidence>
<dbReference type="AlphaFoldDB" id="A0A0M8MVP7"/>
<keyword evidence="10" id="KW-1185">Reference proteome</keyword>
<keyword evidence="6" id="KW-0539">Nucleus</keyword>
<dbReference type="GO" id="GO:0042393">
    <property type="term" value="F:histone binding"/>
    <property type="evidence" value="ECO:0007669"/>
    <property type="project" value="TreeGrafter"/>
</dbReference>
<keyword evidence="5" id="KW-0143">Chaperone</keyword>
<dbReference type="SUPFAM" id="SSF101546">
    <property type="entry name" value="ASF1-like"/>
    <property type="match status" value="1"/>
</dbReference>
<dbReference type="GO" id="GO:0006335">
    <property type="term" value="P:DNA replication-dependent chromatin assembly"/>
    <property type="evidence" value="ECO:0007669"/>
    <property type="project" value="TreeGrafter"/>
</dbReference>
<evidence type="ECO:0000256" key="2">
    <source>
        <dbReference type="ARBA" id="ARBA00006051"/>
    </source>
</evidence>
<name>A0A0M8MVP7_9BASI</name>
<keyword evidence="4" id="KW-0804">Transcription</keyword>
<evidence type="ECO:0000256" key="6">
    <source>
        <dbReference type="ARBA" id="ARBA00023242"/>
    </source>
</evidence>
<comment type="caution">
    <text evidence="9">The sequence shown here is derived from an EMBL/GenBank/DDBJ whole genome shotgun (WGS) entry which is preliminary data.</text>
</comment>
<comment type="subcellular location">
    <subcellularLocation>
        <location evidence="1">Nucleus</location>
    </subcellularLocation>
</comment>
<proteinExistence type="inferred from homology"/>
<dbReference type="FunFam" id="2.60.40.1490:FF:000001">
    <property type="entry name" value="Histone chaperone ASF1"/>
    <property type="match status" value="1"/>
</dbReference>
<keyword evidence="3" id="KW-0805">Transcription regulation</keyword>
<dbReference type="GO" id="GO:0000785">
    <property type="term" value="C:chromatin"/>
    <property type="evidence" value="ECO:0007669"/>
    <property type="project" value="TreeGrafter"/>
</dbReference>
<accession>A0A0M8MVP7</accession>
<dbReference type="VEuPathDB" id="FungiDB:Malapachy_1133"/>
<sequence length="206" mass="22908">MSIVHLQNVEIINSQARFSDPYIFKVTFECISPLEDDIEWKLIYVGSAESEEYDQELDSCMVGPVPVGVNSFEFEAEAPSPEKIPASDLLGVTVILLTASYKDAEFIRVGYYVNNMYESEEMRENPPETVQLDKVVREVLASKPRVTRFNINWDNPGEMIKPPEESHTSVNEGAIADEVDTKPNPVFRPAPGSSTAGSSAFVPLES</sequence>
<dbReference type="Pfam" id="PF04729">
    <property type="entry name" value="ASF1_hist_chap"/>
    <property type="match status" value="1"/>
</dbReference>
<reference evidence="9 10" key="1">
    <citation type="submission" date="2015-07" db="EMBL/GenBank/DDBJ databases">
        <title>Draft Genome Sequence of Malassezia furfur CBS1878 and Malassezia pachydermatis CBS1879.</title>
        <authorList>
            <person name="Triana S."/>
            <person name="Ohm R."/>
            <person name="Gonzalez A."/>
            <person name="DeCock H."/>
            <person name="Restrepo S."/>
            <person name="Celis A."/>
        </authorList>
    </citation>
    <scope>NUCLEOTIDE SEQUENCE [LARGE SCALE GENOMIC DNA]</scope>
    <source>
        <strain evidence="9 10">CBS 1879</strain>
    </source>
</reference>
<dbReference type="GeneID" id="28727518"/>
<dbReference type="GO" id="GO:0005634">
    <property type="term" value="C:nucleus"/>
    <property type="evidence" value="ECO:0007669"/>
    <property type="project" value="UniProtKB-SubCell"/>
</dbReference>
<evidence type="ECO:0000256" key="1">
    <source>
        <dbReference type="ARBA" id="ARBA00004123"/>
    </source>
</evidence>
<evidence type="ECO:0000256" key="4">
    <source>
        <dbReference type="ARBA" id="ARBA00023163"/>
    </source>
</evidence>
<evidence type="ECO:0000313" key="10">
    <source>
        <dbReference type="Proteomes" id="UP000037751"/>
    </source>
</evidence>
<dbReference type="PANTHER" id="PTHR12040:SF0">
    <property type="entry name" value="HISTONE CHAPERONE ASF1"/>
    <property type="match status" value="1"/>
</dbReference>
<dbReference type="EMBL" id="LGAV01000003">
    <property type="protein sequence ID" value="KOS14521.1"/>
    <property type="molecule type" value="Genomic_DNA"/>
</dbReference>
<dbReference type="InterPro" id="IPR006818">
    <property type="entry name" value="ASF1-like"/>
</dbReference>
<comment type="similarity">
    <text evidence="2">Belongs to the ASF1 family.</text>
</comment>
<dbReference type="STRING" id="77020.A0A0M8MVP7"/>
<dbReference type="InterPro" id="IPR036747">
    <property type="entry name" value="ASF1-like_sf"/>
</dbReference>
<protein>
    <recommendedName>
        <fullName evidence="7">Anti-silencing function protein 1</fullName>
    </recommendedName>
</protein>
<evidence type="ECO:0000256" key="5">
    <source>
        <dbReference type="ARBA" id="ARBA00023186"/>
    </source>
</evidence>
<dbReference type="Gene3D" id="2.60.40.1490">
    <property type="entry name" value="Histone chaperone ASF1-like"/>
    <property type="match status" value="1"/>
</dbReference>
<organism evidence="9 10">
    <name type="scientific">Malassezia pachydermatis</name>
    <dbReference type="NCBI Taxonomy" id="77020"/>
    <lineage>
        <taxon>Eukaryota</taxon>
        <taxon>Fungi</taxon>
        <taxon>Dikarya</taxon>
        <taxon>Basidiomycota</taxon>
        <taxon>Ustilaginomycotina</taxon>
        <taxon>Malasseziomycetes</taxon>
        <taxon>Malasseziales</taxon>
        <taxon>Malasseziaceae</taxon>
        <taxon>Malassezia</taxon>
    </lineage>
</organism>